<evidence type="ECO:0000256" key="4">
    <source>
        <dbReference type="ARBA" id="ARBA00022989"/>
    </source>
</evidence>
<feature type="transmembrane region" description="Helical" evidence="6">
    <location>
        <begin position="399"/>
        <end position="417"/>
    </location>
</feature>
<dbReference type="Pfam" id="PF01943">
    <property type="entry name" value="Polysacc_synt"/>
    <property type="match status" value="1"/>
</dbReference>
<evidence type="ECO:0000256" key="3">
    <source>
        <dbReference type="ARBA" id="ARBA00022692"/>
    </source>
</evidence>
<keyword evidence="8" id="KW-1185">Reference proteome</keyword>
<feature type="transmembrane region" description="Helical" evidence="6">
    <location>
        <begin position="97"/>
        <end position="121"/>
    </location>
</feature>
<dbReference type="InterPro" id="IPR050833">
    <property type="entry name" value="Poly_Biosynth_Transport"/>
</dbReference>
<sequence length="538" mass="57910">MGEKKEHEQAASFIKGAVLLGVAGVLVKILGAFFRIPLGNFLGPEGMSYYVSAYPMYNFFIVLATAGLPTALAKIISEQRATGHLADINRTFKAGMILMSTIGLVGAIIMFFGADLIVKIIKNEGALYSFKALGPGIFIVSLLAVFRGYFQGHQNLKPFAISQLVEQLGRVIVGYTLAVVLLKYGQNVSAAGATFGATAGALVGFIYVFSVFIKFKKRNNYPKESQDSEAVKSIFKRILKIAIPITMGAAVMPIMNSIDVMLVMNRLHDIGLGEKANDLYGMLSGYAATLVNLPQVVTAAIQISIVPAIAGLYVAQNRKTLHTTIESGVRMGLIISLPAAAGLIVLAQPIMELLYPRQIEYAQTTGSILSILGFTVIFMGLFQVTTGILQGLSLQNRPAINLAVGAAFKIVLTYVLVGIPAFNIYGAAISTVTAFAVATTLNMVTLKKRAAITFPFKRVLLKPMVSTFVMAIAVYTLYSGLSLISISRINTVISVSVGILIYGIMLFALQTFDDADFALIPGGRKLKAINQWFVRKKD</sequence>
<gene>
    <name evidence="7" type="ORF">JOC49_001442</name>
</gene>
<dbReference type="InterPro" id="IPR002797">
    <property type="entry name" value="Polysacc_synth"/>
</dbReference>
<name>A0ABS2MRA0_9FIRM</name>
<dbReference type="EMBL" id="JAFBDT010000009">
    <property type="protein sequence ID" value="MBM7561901.1"/>
    <property type="molecule type" value="Genomic_DNA"/>
</dbReference>
<feature type="transmembrane region" description="Helical" evidence="6">
    <location>
        <begin position="167"/>
        <end position="184"/>
    </location>
</feature>
<feature type="transmembrane region" description="Helical" evidence="6">
    <location>
        <begin position="367"/>
        <end position="392"/>
    </location>
</feature>
<evidence type="ECO:0000313" key="7">
    <source>
        <dbReference type="EMBL" id="MBM7561901.1"/>
    </source>
</evidence>
<keyword evidence="5 6" id="KW-0472">Membrane</keyword>
<evidence type="ECO:0000256" key="6">
    <source>
        <dbReference type="SAM" id="Phobius"/>
    </source>
</evidence>
<accession>A0ABS2MRA0</accession>
<keyword evidence="2" id="KW-1003">Cell membrane</keyword>
<keyword evidence="3 6" id="KW-0812">Transmembrane</keyword>
<feature type="transmembrane region" description="Helical" evidence="6">
    <location>
        <begin position="465"/>
        <end position="486"/>
    </location>
</feature>
<feature type="transmembrane region" description="Helical" evidence="6">
    <location>
        <begin position="234"/>
        <end position="255"/>
    </location>
</feature>
<reference evidence="7 8" key="1">
    <citation type="submission" date="2021-01" db="EMBL/GenBank/DDBJ databases">
        <title>Genomic Encyclopedia of Type Strains, Phase IV (KMG-IV): sequencing the most valuable type-strain genomes for metagenomic binning, comparative biology and taxonomic classification.</title>
        <authorList>
            <person name="Goeker M."/>
        </authorList>
    </citation>
    <scope>NUCLEOTIDE SEQUENCE [LARGE SCALE GENOMIC DNA]</scope>
    <source>
        <strain evidence="7 8">DSM 24436</strain>
    </source>
</reference>
<feature type="transmembrane region" description="Helical" evidence="6">
    <location>
        <begin position="12"/>
        <end position="36"/>
    </location>
</feature>
<dbReference type="PANTHER" id="PTHR30250:SF21">
    <property type="entry name" value="LIPID II FLIPPASE MURJ"/>
    <property type="match status" value="1"/>
</dbReference>
<evidence type="ECO:0000313" key="8">
    <source>
        <dbReference type="Proteomes" id="UP000767854"/>
    </source>
</evidence>
<feature type="transmembrane region" description="Helical" evidence="6">
    <location>
        <begin position="56"/>
        <end position="76"/>
    </location>
</feature>
<dbReference type="Proteomes" id="UP000767854">
    <property type="component" value="Unassembled WGS sequence"/>
</dbReference>
<protein>
    <submittedName>
        <fullName evidence="7">Stage V sporulation protein B</fullName>
    </submittedName>
</protein>
<evidence type="ECO:0000256" key="2">
    <source>
        <dbReference type="ARBA" id="ARBA00022475"/>
    </source>
</evidence>
<feature type="transmembrane region" description="Helical" evidence="6">
    <location>
        <begin position="127"/>
        <end position="146"/>
    </location>
</feature>
<dbReference type="InterPro" id="IPR024923">
    <property type="entry name" value="PG_synth_SpoVB"/>
</dbReference>
<organism evidence="7 8">
    <name type="scientific">Fusibacter tunisiensis</name>
    <dbReference type="NCBI Taxonomy" id="1008308"/>
    <lineage>
        <taxon>Bacteria</taxon>
        <taxon>Bacillati</taxon>
        <taxon>Bacillota</taxon>
        <taxon>Clostridia</taxon>
        <taxon>Eubacteriales</taxon>
        <taxon>Eubacteriales Family XII. Incertae Sedis</taxon>
        <taxon>Fusibacter</taxon>
    </lineage>
</organism>
<feature type="transmembrane region" description="Helical" evidence="6">
    <location>
        <begin position="296"/>
        <end position="315"/>
    </location>
</feature>
<keyword evidence="4 6" id="KW-1133">Transmembrane helix</keyword>
<dbReference type="PIRSF" id="PIRSF038958">
    <property type="entry name" value="PG_synth_SpoVB"/>
    <property type="match status" value="1"/>
</dbReference>
<evidence type="ECO:0000256" key="1">
    <source>
        <dbReference type="ARBA" id="ARBA00004651"/>
    </source>
</evidence>
<evidence type="ECO:0000256" key="5">
    <source>
        <dbReference type="ARBA" id="ARBA00023136"/>
    </source>
</evidence>
<dbReference type="CDD" id="cd13124">
    <property type="entry name" value="MATE_SpoVB_like"/>
    <property type="match status" value="1"/>
</dbReference>
<comment type="subcellular location">
    <subcellularLocation>
        <location evidence="1">Cell membrane</location>
        <topology evidence="1">Multi-pass membrane protein</topology>
    </subcellularLocation>
</comment>
<dbReference type="PANTHER" id="PTHR30250">
    <property type="entry name" value="PST FAMILY PREDICTED COLANIC ACID TRANSPORTER"/>
    <property type="match status" value="1"/>
</dbReference>
<feature type="transmembrane region" description="Helical" evidence="6">
    <location>
        <begin position="423"/>
        <end position="444"/>
    </location>
</feature>
<feature type="transmembrane region" description="Helical" evidence="6">
    <location>
        <begin position="327"/>
        <end position="347"/>
    </location>
</feature>
<comment type="caution">
    <text evidence="7">The sequence shown here is derived from an EMBL/GenBank/DDBJ whole genome shotgun (WGS) entry which is preliminary data.</text>
</comment>
<proteinExistence type="predicted"/>
<dbReference type="RefSeq" id="WP_204663847.1">
    <property type="nucleotide sequence ID" value="NZ_JAFBDT010000009.1"/>
</dbReference>
<feature type="transmembrane region" description="Helical" evidence="6">
    <location>
        <begin position="492"/>
        <end position="509"/>
    </location>
</feature>
<feature type="transmembrane region" description="Helical" evidence="6">
    <location>
        <begin position="190"/>
        <end position="213"/>
    </location>
</feature>